<organism evidence="1 2">
    <name type="scientific">Paenibacillus sedimenti</name>
    <dbReference type="NCBI Taxonomy" id="2770274"/>
    <lineage>
        <taxon>Bacteria</taxon>
        <taxon>Bacillati</taxon>
        <taxon>Bacillota</taxon>
        <taxon>Bacilli</taxon>
        <taxon>Bacillales</taxon>
        <taxon>Paenibacillaceae</taxon>
        <taxon>Paenibacillus</taxon>
    </lineage>
</organism>
<gene>
    <name evidence="1" type="ORF">ICC18_09100</name>
</gene>
<proteinExistence type="predicted"/>
<dbReference type="EMBL" id="JACVVD010000003">
    <property type="protein sequence ID" value="MBD0380268.1"/>
    <property type="molecule type" value="Genomic_DNA"/>
</dbReference>
<dbReference type="RefSeq" id="WP_188174083.1">
    <property type="nucleotide sequence ID" value="NZ_JACVVD010000003.1"/>
</dbReference>
<keyword evidence="2" id="KW-1185">Reference proteome</keyword>
<dbReference type="Proteomes" id="UP000650466">
    <property type="component" value="Unassembled WGS sequence"/>
</dbReference>
<comment type="caution">
    <text evidence="1">The sequence shown here is derived from an EMBL/GenBank/DDBJ whole genome shotgun (WGS) entry which is preliminary data.</text>
</comment>
<evidence type="ECO:0000313" key="1">
    <source>
        <dbReference type="EMBL" id="MBD0380268.1"/>
    </source>
</evidence>
<sequence length="58" mass="6355">MKVCSQVCGVVFDPLNEDYVDVCEECEDNCGHKMIEGENGVTGSYYLGACGLIIDYLL</sequence>
<dbReference type="AlphaFoldDB" id="A0A926KNB0"/>
<accession>A0A926KNB0</accession>
<reference evidence="1" key="1">
    <citation type="submission" date="2020-09" db="EMBL/GenBank/DDBJ databases">
        <title>Draft Genome Sequence of Paenibacillus sp. WST5.</title>
        <authorList>
            <person name="Bao Z."/>
        </authorList>
    </citation>
    <scope>NUCLEOTIDE SEQUENCE</scope>
    <source>
        <strain evidence="1">WST5</strain>
    </source>
</reference>
<protein>
    <submittedName>
        <fullName evidence="1">Uncharacterized protein</fullName>
    </submittedName>
</protein>
<evidence type="ECO:0000313" key="2">
    <source>
        <dbReference type="Proteomes" id="UP000650466"/>
    </source>
</evidence>
<name>A0A926KNB0_9BACL</name>